<accession>A0A9W9U9U1</accession>
<keyword evidence="2" id="KW-1133">Transmembrane helix</keyword>
<sequence length="249" mass="29064">MDLESLEESLIGVSLWSLMVIFCLFLVCALLAATSFVLFVLLKALTAIFAYSDNDMWEYLETKIQSANHKSLLSIVNLMAKFQTSEREMKEQLRYLERKKKLVAEANELVQREAYLAEEIVLRHRGNDLALHSATLPVFDHDKKELRDLPPKLHENWKNLKRLTFECPGDIDMGRPWTKGPARLECAKNRKTAKPNQTKPNQTKPNQTKPNQTKPNRKWFGFWGRFRKPQWFLVSWSETAMVLRAPMVW</sequence>
<dbReference type="EMBL" id="JAPZBO010000002">
    <property type="protein sequence ID" value="KAJ5325098.1"/>
    <property type="molecule type" value="Genomic_DNA"/>
</dbReference>
<feature type="region of interest" description="Disordered" evidence="1">
    <location>
        <begin position="188"/>
        <end position="217"/>
    </location>
</feature>
<reference evidence="3" key="1">
    <citation type="submission" date="2022-12" db="EMBL/GenBank/DDBJ databases">
        <authorList>
            <person name="Petersen C."/>
        </authorList>
    </citation>
    <scope>NUCLEOTIDE SEQUENCE</scope>
    <source>
        <strain evidence="3">IBT 21472</strain>
    </source>
</reference>
<proteinExistence type="predicted"/>
<keyword evidence="4" id="KW-1185">Reference proteome</keyword>
<organism evidence="3 4">
    <name type="scientific">Penicillium atrosanguineum</name>
    <dbReference type="NCBI Taxonomy" id="1132637"/>
    <lineage>
        <taxon>Eukaryota</taxon>
        <taxon>Fungi</taxon>
        <taxon>Dikarya</taxon>
        <taxon>Ascomycota</taxon>
        <taxon>Pezizomycotina</taxon>
        <taxon>Eurotiomycetes</taxon>
        <taxon>Eurotiomycetidae</taxon>
        <taxon>Eurotiales</taxon>
        <taxon>Aspergillaceae</taxon>
        <taxon>Penicillium</taxon>
    </lineage>
</organism>
<evidence type="ECO:0000256" key="1">
    <source>
        <dbReference type="SAM" id="MobiDB-lite"/>
    </source>
</evidence>
<protein>
    <submittedName>
        <fullName evidence="3">Uncharacterized protein</fullName>
    </submittedName>
</protein>
<dbReference type="Proteomes" id="UP001147746">
    <property type="component" value="Unassembled WGS sequence"/>
</dbReference>
<gene>
    <name evidence="3" type="ORF">N7476_003698</name>
</gene>
<evidence type="ECO:0000313" key="3">
    <source>
        <dbReference type="EMBL" id="KAJ5325098.1"/>
    </source>
</evidence>
<evidence type="ECO:0000313" key="4">
    <source>
        <dbReference type="Proteomes" id="UP001147746"/>
    </source>
</evidence>
<name>A0A9W9U9U1_9EURO</name>
<comment type="caution">
    <text evidence="3">The sequence shown here is derived from an EMBL/GenBank/DDBJ whole genome shotgun (WGS) entry which is preliminary data.</text>
</comment>
<reference evidence="3" key="2">
    <citation type="journal article" date="2023" name="IMA Fungus">
        <title>Comparative genomic study of the Penicillium genus elucidates a diverse pangenome and 15 lateral gene transfer events.</title>
        <authorList>
            <person name="Petersen C."/>
            <person name="Sorensen T."/>
            <person name="Nielsen M.R."/>
            <person name="Sondergaard T.E."/>
            <person name="Sorensen J.L."/>
            <person name="Fitzpatrick D.A."/>
            <person name="Frisvad J.C."/>
            <person name="Nielsen K.L."/>
        </authorList>
    </citation>
    <scope>NUCLEOTIDE SEQUENCE</scope>
    <source>
        <strain evidence="3">IBT 21472</strain>
    </source>
</reference>
<feature type="compositionally biased region" description="Polar residues" evidence="1">
    <location>
        <begin position="194"/>
        <end position="214"/>
    </location>
</feature>
<dbReference type="AlphaFoldDB" id="A0A9W9U9U1"/>
<evidence type="ECO:0000256" key="2">
    <source>
        <dbReference type="SAM" id="Phobius"/>
    </source>
</evidence>
<keyword evidence="2" id="KW-0812">Transmembrane</keyword>
<keyword evidence="2" id="KW-0472">Membrane</keyword>
<feature type="transmembrane region" description="Helical" evidence="2">
    <location>
        <begin position="15"/>
        <end position="42"/>
    </location>
</feature>